<dbReference type="InterPro" id="IPR015915">
    <property type="entry name" value="Kelch-typ_b-propeller"/>
</dbReference>
<organism evidence="1 2">
    <name type="scientific">Kipferlia bialata</name>
    <dbReference type="NCBI Taxonomy" id="797122"/>
    <lineage>
        <taxon>Eukaryota</taxon>
        <taxon>Metamonada</taxon>
        <taxon>Carpediemonas-like organisms</taxon>
        <taxon>Kipferlia</taxon>
    </lineage>
</organism>
<reference evidence="1 2" key="1">
    <citation type="journal article" date="2018" name="PLoS ONE">
        <title>The draft genome of Kipferlia bialata reveals reductive genome evolution in fornicate parasites.</title>
        <authorList>
            <person name="Tanifuji G."/>
            <person name="Takabayashi S."/>
            <person name="Kume K."/>
            <person name="Takagi M."/>
            <person name="Nakayama T."/>
            <person name="Kamikawa R."/>
            <person name="Inagaki Y."/>
            <person name="Hashimoto T."/>
        </authorList>
    </citation>
    <scope>NUCLEOTIDE SEQUENCE [LARGE SCALE GENOMIC DNA]</scope>
    <source>
        <strain evidence="1">NY0173</strain>
    </source>
</reference>
<proteinExistence type="predicted"/>
<protein>
    <submittedName>
        <fullName evidence="1">Uncharacterized protein</fullName>
    </submittedName>
</protein>
<evidence type="ECO:0000313" key="2">
    <source>
        <dbReference type="Proteomes" id="UP000265618"/>
    </source>
</evidence>
<name>A0A391NZM7_9EUKA</name>
<dbReference type="InterPro" id="IPR011043">
    <property type="entry name" value="Gal_Oxase/kelch_b-propeller"/>
</dbReference>
<sequence>MVMESHMPRTSDIPVATQWFIYSLTGEVENYTVKIEPIDGPSNPDEVYDIQLVRVRDSVVAFGTLAPDEATIGQAVPHWFLHVYCIATGVWHEIPYVAGESPTHRGFPLLFAVGDTLVLTGGIGVDTEWPVDTWEWSVCTERWTK</sequence>
<dbReference type="AlphaFoldDB" id="A0A391NZM7"/>
<keyword evidence="2" id="KW-1185">Reference proteome</keyword>
<dbReference type="OrthoDB" id="9973021at2759"/>
<feature type="non-terminal residue" evidence="1">
    <location>
        <position position="145"/>
    </location>
</feature>
<dbReference type="EMBL" id="BDIP01005059">
    <property type="protein sequence ID" value="GCA63789.1"/>
    <property type="molecule type" value="Genomic_DNA"/>
</dbReference>
<dbReference type="Proteomes" id="UP000265618">
    <property type="component" value="Unassembled WGS sequence"/>
</dbReference>
<gene>
    <name evidence="1" type="ORF">KIPB_011920</name>
</gene>
<evidence type="ECO:0000313" key="1">
    <source>
        <dbReference type="EMBL" id="GCA63789.1"/>
    </source>
</evidence>
<accession>A0A391NZM7</accession>
<comment type="caution">
    <text evidence="1">The sequence shown here is derived from an EMBL/GenBank/DDBJ whole genome shotgun (WGS) entry which is preliminary data.</text>
</comment>
<dbReference type="SUPFAM" id="SSF50965">
    <property type="entry name" value="Galactose oxidase, central domain"/>
    <property type="match status" value="1"/>
</dbReference>
<dbReference type="Gene3D" id="2.120.10.80">
    <property type="entry name" value="Kelch-type beta propeller"/>
    <property type="match status" value="1"/>
</dbReference>